<dbReference type="GO" id="GO:0006417">
    <property type="term" value="P:regulation of translation"/>
    <property type="evidence" value="ECO:0007669"/>
    <property type="project" value="UniProtKB-KW"/>
</dbReference>
<dbReference type="SUPFAM" id="SSF141457">
    <property type="entry name" value="BH3618-like"/>
    <property type="match status" value="1"/>
</dbReference>
<keyword evidence="5" id="KW-0282">Flagellum</keyword>
<gene>
    <name evidence="4 5" type="primary">fliW</name>
    <name evidence="5" type="ORF">IPL58_01155</name>
</gene>
<comment type="function">
    <text evidence="4">Acts as an anti-CsrA protein, binds CsrA and prevents it from repressing translation of its target genes, one of which is flagellin. Binds to flagellin and participates in the assembly of the flagellum.</text>
</comment>
<evidence type="ECO:0000256" key="2">
    <source>
        <dbReference type="ARBA" id="ARBA00022795"/>
    </source>
</evidence>
<evidence type="ECO:0000256" key="4">
    <source>
        <dbReference type="HAMAP-Rule" id="MF_01185"/>
    </source>
</evidence>
<dbReference type="AlphaFoldDB" id="A0A9D7PP40"/>
<evidence type="ECO:0000313" key="6">
    <source>
        <dbReference type="Proteomes" id="UP000886689"/>
    </source>
</evidence>
<accession>A0A9D7PP40</accession>
<dbReference type="PANTHER" id="PTHR39190:SF1">
    <property type="entry name" value="FLAGELLAR ASSEMBLY FACTOR FLIW"/>
    <property type="match status" value="1"/>
</dbReference>
<dbReference type="Pfam" id="PF02623">
    <property type="entry name" value="FliW"/>
    <property type="match status" value="1"/>
</dbReference>
<dbReference type="EMBL" id="JADJUC010000001">
    <property type="protein sequence ID" value="MBK8522851.1"/>
    <property type="molecule type" value="Genomic_DNA"/>
</dbReference>
<keyword evidence="3 4" id="KW-0810">Translation regulation</keyword>
<comment type="subcellular location">
    <subcellularLocation>
        <location evidence="4">Cytoplasm</location>
    </subcellularLocation>
</comment>
<keyword evidence="4" id="KW-0143">Chaperone</keyword>
<dbReference type="GO" id="GO:0044780">
    <property type="term" value="P:bacterial-type flagellum assembly"/>
    <property type="evidence" value="ECO:0007669"/>
    <property type="project" value="UniProtKB-UniRule"/>
</dbReference>
<dbReference type="HAMAP" id="MF_01185">
    <property type="entry name" value="FliW"/>
    <property type="match status" value="1"/>
</dbReference>
<protein>
    <recommendedName>
        <fullName evidence="4">Flagellar assembly factor FliW</fullName>
    </recommendedName>
</protein>
<sequence>MKIDIDQYGLKDVQVNPDAAFTFPQGLAGFEQNTRYSLFHEEGKPTVFLLQSLDDPTLAFSVVPPELLDIEYEIELSDEDAKLIDLKDPKEAVVVVIVYREAATDAGGGKIAASARSPLVLNSRSRLGMQKILREVHPSLVYRGS</sequence>
<name>A0A9D7PP40_9PROT</name>
<comment type="caution">
    <text evidence="5">The sequence shown here is derived from an EMBL/GenBank/DDBJ whole genome shotgun (WGS) entry which is preliminary data.</text>
</comment>
<keyword evidence="2 4" id="KW-1005">Bacterial flagellum biogenesis</keyword>
<proteinExistence type="inferred from homology"/>
<keyword evidence="5" id="KW-0969">Cilium</keyword>
<comment type="similarity">
    <text evidence="4">Belongs to the FliW family.</text>
</comment>
<keyword evidence="5" id="KW-0966">Cell projection</keyword>
<dbReference type="PANTHER" id="PTHR39190">
    <property type="entry name" value="FLAGELLAR ASSEMBLY FACTOR FLIW"/>
    <property type="match status" value="1"/>
</dbReference>
<comment type="subunit">
    <text evidence="4">Interacts with translational regulator CsrA and flagellin(s).</text>
</comment>
<dbReference type="Gene3D" id="2.30.290.10">
    <property type="entry name" value="BH3618-like"/>
    <property type="match status" value="1"/>
</dbReference>
<dbReference type="NCBIfam" id="NF009792">
    <property type="entry name" value="PRK13284.1"/>
    <property type="match status" value="1"/>
</dbReference>
<keyword evidence="1 4" id="KW-0963">Cytoplasm</keyword>
<evidence type="ECO:0000256" key="3">
    <source>
        <dbReference type="ARBA" id="ARBA00022845"/>
    </source>
</evidence>
<dbReference type="GO" id="GO:0005737">
    <property type="term" value="C:cytoplasm"/>
    <property type="evidence" value="ECO:0007669"/>
    <property type="project" value="UniProtKB-SubCell"/>
</dbReference>
<dbReference type="InterPro" id="IPR003775">
    <property type="entry name" value="Flagellar_assembly_factor_FliW"/>
</dbReference>
<organism evidence="5 6">
    <name type="scientific">Candidatus Proximibacter danicus</name>
    <dbReference type="NCBI Taxonomy" id="2954365"/>
    <lineage>
        <taxon>Bacteria</taxon>
        <taxon>Pseudomonadati</taxon>
        <taxon>Pseudomonadota</taxon>
        <taxon>Betaproteobacteria</taxon>
        <taxon>Candidatus Proximibacter</taxon>
    </lineage>
</organism>
<dbReference type="InterPro" id="IPR024046">
    <property type="entry name" value="Flagellar_assmbl_FliW_dom_sf"/>
</dbReference>
<evidence type="ECO:0000256" key="1">
    <source>
        <dbReference type="ARBA" id="ARBA00022490"/>
    </source>
</evidence>
<reference evidence="5" key="1">
    <citation type="submission" date="2020-10" db="EMBL/GenBank/DDBJ databases">
        <title>Connecting structure to function with the recovery of over 1000 high-quality activated sludge metagenome-assembled genomes encoding full-length rRNA genes using long-read sequencing.</title>
        <authorList>
            <person name="Singleton C.M."/>
            <person name="Petriglieri F."/>
            <person name="Kristensen J.M."/>
            <person name="Kirkegaard R.H."/>
            <person name="Michaelsen T.Y."/>
            <person name="Andersen M.H."/>
            <person name="Karst S.M."/>
            <person name="Dueholm M.S."/>
            <person name="Nielsen P.H."/>
            <person name="Albertsen M."/>
        </authorList>
    </citation>
    <scope>NUCLEOTIDE SEQUENCE</scope>
    <source>
        <strain evidence="5">Hirt_18-Q3-R61-65_BATAC.395</strain>
    </source>
</reference>
<dbReference type="Proteomes" id="UP000886689">
    <property type="component" value="Unassembled WGS sequence"/>
</dbReference>
<evidence type="ECO:0000313" key="5">
    <source>
        <dbReference type="EMBL" id="MBK8522851.1"/>
    </source>
</evidence>